<sequence length="365" mass="41262">MIEDTDSPTFAFFDFDFSELTDNNFDMPNGITPNITTDSSASVTSTSSTSSSSTVNHQQIVSSDSNAINIRKLEASRSSIGDTLLWSNIEELAKKMVYNNRNTLSCLDKFIREPNSDLVELVQCSDDDYFFFKNLVADSSNTPQTSTTAHYRDSNLASSKLIHKEKPPYAAYKYTDTALQQRKTNDSDRLNCFKKKLNTDSSCLYSQSGDSNTRQLTNALMRQTQRSTKKNDTVPQQNTLSSHQLSEANYLTSVAPYTYAATLTTLTKKQIAQCYQNQKASITMSSLRKGTAYHHPYYQRYGYSPGLGHSPNRAIQQKPTMYSSDLTKAQILEIQAISKAQQDFIRARERQEAEKSMMFKHHIKK</sequence>
<dbReference type="AlphaFoldDB" id="A0A1C7N737"/>
<proteinExistence type="predicted"/>
<feature type="region of interest" description="Disordered" evidence="1">
    <location>
        <begin position="29"/>
        <end position="58"/>
    </location>
</feature>
<keyword evidence="3" id="KW-1185">Reference proteome</keyword>
<gene>
    <name evidence="2" type="ORF">A0J61_08817</name>
</gene>
<evidence type="ECO:0000256" key="1">
    <source>
        <dbReference type="SAM" id="MobiDB-lite"/>
    </source>
</evidence>
<organism evidence="2 3">
    <name type="scientific">Choanephora cucurbitarum</name>
    <dbReference type="NCBI Taxonomy" id="101091"/>
    <lineage>
        <taxon>Eukaryota</taxon>
        <taxon>Fungi</taxon>
        <taxon>Fungi incertae sedis</taxon>
        <taxon>Mucoromycota</taxon>
        <taxon>Mucoromycotina</taxon>
        <taxon>Mucoromycetes</taxon>
        <taxon>Mucorales</taxon>
        <taxon>Mucorineae</taxon>
        <taxon>Choanephoraceae</taxon>
        <taxon>Choanephoroideae</taxon>
        <taxon>Choanephora</taxon>
    </lineage>
</organism>
<dbReference type="EMBL" id="LUGH01000716">
    <property type="protein sequence ID" value="OBZ83134.1"/>
    <property type="molecule type" value="Genomic_DNA"/>
</dbReference>
<feature type="compositionally biased region" description="Low complexity" evidence="1">
    <location>
        <begin position="36"/>
        <end position="54"/>
    </location>
</feature>
<dbReference type="Proteomes" id="UP000093000">
    <property type="component" value="Unassembled WGS sequence"/>
</dbReference>
<name>A0A1C7N737_9FUNG</name>
<comment type="caution">
    <text evidence="2">The sequence shown here is derived from an EMBL/GenBank/DDBJ whole genome shotgun (WGS) entry which is preliminary data.</text>
</comment>
<reference evidence="2 3" key="1">
    <citation type="submission" date="2016-03" db="EMBL/GenBank/DDBJ databases">
        <title>Choanephora cucurbitarum.</title>
        <authorList>
            <person name="Min B."/>
            <person name="Park H."/>
            <person name="Park J.-H."/>
            <person name="Shin H.-D."/>
            <person name="Choi I.-G."/>
        </authorList>
    </citation>
    <scope>NUCLEOTIDE SEQUENCE [LARGE SCALE GENOMIC DNA]</scope>
    <source>
        <strain evidence="2 3">KUS-F28377</strain>
    </source>
</reference>
<protein>
    <submittedName>
        <fullName evidence="2">Uncharacterized protein</fullName>
    </submittedName>
</protein>
<dbReference type="InParanoid" id="A0A1C7N737"/>
<evidence type="ECO:0000313" key="3">
    <source>
        <dbReference type="Proteomes" id="UP000093000"/>
    </source>
</evidence>
<accession>A0A1C7N737</accession>
<evidence type="ECO:0000313" key="2">
    <source>
        <dbReference type="EMBL" id="OBZ83134.1"/>
    </source>
</evidence>
<dbReference type="OrthoDB" id="2285193at2759"/>